<dbReference type="Proteomes" id="UP000004162">
    <property type="component" value="Unassembled WGS sequence"/>
</dbReference>
<keyword evidence="4 5" id="KW-0472">Membrane</keyword>
<feature type="domain" description="Translocation and assembly module TamB C-terminal" evidence="6">
    <location>
        <begin position="1049"/>
        <end position="1493"/>
    </location>
</feature>
<accession>Q0YSH5</accession>
<dbReference type="InterPro" id="IPR007452">
    <property type="entry name" value="TamB_C"/>
</dbReference>
<evidence type="ECO:0000313" key="8">
    <source>
        <dbReference type="Proteomes" id="UP000004162"/>
    </source>
</evidence>
<comment type="subcellular location">
    <subcellularLocation>
        <location evidence="1">Membrane</location>
        <topology evidence="1">Single-pass membrane protein</topology>
    </subcellularLocation>
</comment>
<comment type="caution">
    <text evidence="7">The sequence shown here is derived from an EMBL/GenBank/DDBJ whole genome shotgun (WGS) entry which is preliminary data.</text>
</comment>
<evidence type="ECO:0000256" key="2">
    <source>
        <dbReference type="ARBA" id="ARBA00022692"/>
    </source>
</evidence>
<evidence type="ECO:0000256" key="4">
    <source>
        <dbReference type="ARBA" id="ARBA00023136"/>
    </source>
</evidence>
<proteinExistence type="predicted"/>
<sequence>MERIKHYTIKLLTVFTAFIFVLSLAALFVLNSGVIDLLVKERATALFNENFVGRLELGELHLKFPNSVTLINPRIYSPGEAVPAIEARKVSAKVNFLTFLQPEIRKLYLRRLVADSLNARVIEQENGKLNIEQLFAFRDPNIKQTPLDHFFSKKLHLKNSTLTYTGKKSNPNALRLSVNHINLELSSFTIKDKFLKGKLDTLRLRLTLPRENITLHHASGSFLFSENRAEIIALKAEANKSKAELSATFDNFTIFSSLIQKQLLRADSFLNIQELSLHSSDLKQFFPALLLPDGLYTLKGNAKGKKDNVKILDANLTHLKNRIIVKGELLNLQNRNALAYQLECDSSRVEGAFIESLLHESTYREIAKKTGNITFLGRVKGNLKTVKSELTLRTAPGDLSLNAETSKEGSEQFSSKGTMVLKNLKPQKLVDAGGEKSLINASGSFEGVIVNKKINRLKLDMKLADSYWQNQPIKEGSLLLDFANDMMAATVSLKNNLTTFILDGGVDLKDKATRYQAAGKATALDLSKILGSEQYKTDLNGTFSMNGSGVDAKALNVFAMIKFAPSQINNIRLKENSKASVEIVQKPGSSRTTINSDFFDLLTEGNFSFDELIALGRLAGSGIAREIASQNIWQSTMPAPENSAGKLTKPFTVNYLVTIKDLSPFQRLFPVEALSVKGRAEGRALYNNGECSIESAIRVEQLKANNSVLIEKLAMAAGVECTASGTKKASVNAKAASLSLAGKKTGAAIFTALYTPSRLETTLDISTLEPKQNFSAKLSAAKSGSSYDLTVNHLSLKDAEGIWQASEKSHIMLGRTSALFNRFSLMKGGQQIVLNGELSNSQSGTFQCILYKVQLRELRQLAINPSLDLLAGTINASLTVSGTPGAKTTALKLNGEDIRYDKIRIGTVQGTARHSSGQLQFEMHNSSPGALNSAKPIVVMNTFEGSGTIPLELSYYPLHIRTAPQQPIRVSFRSDNLSAQLLKYIVPIVDDAEGIIPTTLKIEGRTPTPDIYLTSRLLDTKIRIEPTQVTYLLNGELFITPKAIELRDIKIRDNLKGTGHINGVVKLDKLEPGALALECRIDNLLLFNKKDRKDETSFGTITGSTNNLLLHGTFTSPLAEGELRINAADFSLYRAGANESAKYIGVNKFIEFVPRYPSQSSAEIAGSNAAVQPAEFYYSLLDILQIKNLRLTSNVPIKCSVIFDRLRGEQIETTVNNLSLVVNKTDQLYRLFGSVNVIGGKYKFSNSNFDLQDGGKVTWNNADIRGGVMDNLYGAKYVTAVNQQTGERDNVKLLLAITGSLNEPQVEMGYYLNEQSQPFSSRNTIGGQSSQIDPNAQLNVITMLLSKQWYIRPGSSNQNTGFASNVGISTGTGMISSQLSRVVQDIAGIESFNVNVGVDNRGALSGLDLYFALNVPGTGGKVRFVGTGSSPSMKQSVMSDYYGTAQKIEYRVTPKIYLEAYRSYGQTGNETSSINLQKPSETWGASVSFRERFNSWDQFWKRIIPSSGKKK</sequence>
<dbReference type="GO" id="GO:0005886">
    <property type="term" value="C:plasma membrane"/>
    <property type="evidence" value="ECO:0007669"/>
    <property type="project" value="InterPro"/>
</dbReference>
<dbReference type="RefSeq" id="WP_006366077.1">
    <property type="nucleotide sequence ID" value="NZ_AASE01000006.1"/>
</dbReference>
<dbReference type="Pfam" id="PF04357">
    <property type="entry name" value="TamB"/>
    <property type="match status" value="1"/>
</dbReference>
<evidence type="ECO:0000259" key="6">
    <source>
        <dbReference type="Pfam" id="PF04357"/>
    </source>
</evidence>
<evidence type="ECO:0000256" key="5">
    <source>
        <dbReference type="SAM" id="Phobius"/>
    </source>
</evidence>
<keyword evidence="2 5" id="KW-0812">Transmembrane</keyword>
<feature type="transmembrane region" description="Helical" evidence="5">
    <location>
        <begin position="12"/>
        <end position="30"/>
    </location>
</feature>
<evidence type="ECO:0000256" key="1">
    <source>
        <dbReference type="ARBA" id="ARBA00004167"/>
    </source>
</evidence>
<evidence type="ECO:0000256" key="3">
    <source>
        <dbReference type="ARBA" id="ARBA00022989"/>
    </source>
</evidence>
<dbReference type="OrthoDB" id="9811276at2"/>
<reference evidence="7 8" key="2">
    <citation type="submission" date="2006-07" db="EMBL/GenBank/DDBJ databases">
        <title>Sequencing of the draft genome and assembly of Chlorobium ferroxidans DSM 13031.</title>
        <authorList>
            <consortium name="US DOE Joint Genome Institute (JGI-PGF)"/>
            <person name="Copeland A."/>
            <person name="Lucas S."/>
            <person name="Lapidus A."/>
            <person name="Barry K."/>
            <person name="Glavina del Rio T."/>
            <person name="Dalin E."/>
            <person name="Tice H."/>
            <person name="Bruce D."/>
            <person name="Pitluck S."/>
            <person name="Richardson P."/>
        </authorList>
    </citation>
    <scope>NUCLEOTIDE SEQUENCE [LARGE SCALE GENOMIC DNA]</scope>
    <source>
        <strain evidence="7 8">DSM 13031</strain>
    </source>
</reference>
<keyword evidence="8" id="KW-1185">Reference proteome</keyword>
<name>Q0YSH5_9CHLB</name>
<keyword evidence="3 5" id="KW-1133">Transmembrane helix</keyword>
<dbReference type="EMBL" id="AASE01000006">
    <property type="protein sequence ID" value="EAT59224.1"/>
    <property type="molecule type" value="Genomic_DNA"/>
</dbReference>
<dbReference type="GO" id="GO:0009306">
    <property type="term" value="P:protein secretion"/>
    <property type="evidence" value="ECO:0007669"/>
    <property type="project" value="InterPro"/>
</dbReference>
<gene>
    <name evidence="7" type="ORF">CferDRAFT_1231</name>
</gene>
<protein>
    <recommendedName>
        <fullName evidence="6">Translocation and assembly module TamB C-terminal domain-containing protein</fullName>
    </recommendedName>
</protein>
<reference evidence="7 8" key="1">
    <citation type="submission" date="2006-07" db="EMBL/GenBank/DDBJ databases">
        <title>Annotation of the draft genome assembly of Chlorobium ferroxidans DSM 13031.</title>
        <authorList>
            <consortium name="US DOE Joint Genome Institute (JGI-ORNL)"/>
            <person name="Larimer F."/>
            <person name="Land M."/>
            <person name="Hauser L."/>
        </authorList>
    </citation>
    <scope>NUCLEOTIDE SEQUENCE [LARGE SCALE GENOMIC DNA]</scope>
    <source>
        <strain evidence="7 8">DSM 13031</strain>
    </source>
</reference>
<organism evidence="7 8">
    <name type="scientific">Chlorobium ferrooxidans DSM 13031</name>
    <dbReference type="NCBI Taxonomy" id="377431"/>
    <lineage>
        <taxon>Bacteria</taxon>
        <taxon>Pseudomonadati</taxon>
        <taxon>Chlorobiota</taxon>
        <taxon>Chlorobiia</taxon>
        <taxon>Chlorobiales</taxon>
        <taxon>Chlorobiaceae</taxon>
        <taxon>Chlorobium/Pelodictyon group</taxon>
        <taxon>Chlorobium</taxon>
    </lineage>
</organism>
<evidence type="ECO:0000313" key="7">
    <source>
        <dbReference type="EMBL" id="EAT59224.1"/>
    </source>
</evidence>